<feature type="transmembrane region" description="Helical" evidence="7">
    <location>
        <begin position="443"/>
        <end position="464"/>
    </location>
</feature>
<feature type="transmembrane region" description="Helical" evidence="7">
    <location>
        <begin position="352"/>
        <end position="369"/>
    </location>
</feature>
<feature type="transmembrane region" description="Helical" evidence="7">
    <location>
        <begin position="412"/>
        <end position="431"/>
    </location>
</feature>
<dbReference type="OrthoDB" id="6730379at2759"/>
<feature type="domain" description="Major facilitator superfamily (MFS) profile" evidence="8">
    <location>
        <begin position="57"/>
        <end position="467"/>
    </location>
</feature>
<dbReference type="AlphaFoldDB" id="A0A9X0BB10"/>
<keyword evidence="10" id="KW-1185">Reference proteome</keyword>
<dbReference type="Gene3D" id="1.20.1250.20">
    <property type="entry name" value="MFS general substrate transporter like domains"/>
    <property type="match status" value="2"/>
</dbReference>
<reference evidence="9" key="1">
    <citation type="submission" date="2022-12" db="EMBL/GenBank/DDBJ databases">
        <authorList>
            <person name="Petersen C."/>
        </authorList>
    </citation>
    <scope>NUCLEOTIDE SEQUENCE</scope>
    <source>
        <strain evidence="9">IBT 29677</strain>
    </source>
</reference>
<dbReference type="Pfam" id="PF07690">
    <property type="entry name" value="MFS_1"/>
    <property type="match status" value="1"/>
</dbReference>
<feature type="transmembrane region" description="Helical" evidence="7">
    <location>
        <begin position="153"/>
        <end position="173"/>
    </location>
</feature>
<evidence type="ECO:0000256" key="1">
    <source>
        <dbReference type="ARBA" id="ARBA00004141"/>
    </source>
</evidence>
<dbReference type="InterPro" id="IPR036259">
    <property type="entry name" value="MFS_trans_sf"/>
</dbReference>
<dbReference type="InterPro" id="IPR020846">
    <property type="entry name" value="MFS_dom"/>
</dbReference>
<evidence type="ECO:0000256" key="5">
    <source>
        <dbReference type="ARBA" id="ARBA00023136"/>
    </source>
</evidence>
<dbReference type="EMBL" id="JAPZBU010000006">
    <property type="protein sequence ID" value="KAJ5398269.1"/>
    <property type="molecule type" value="Genomic_DNA"/>
</dbReference>
<dbReference type="PANTHER" id="PTHR43791">
    <property type="entry name" value="PERMEASE-RELATED"/>
    <property type="match status" value="1"/>
</dbReference>
<keyword evidence="2" id="KW-0813">Transport</keyword>
<feature type="transmembrane region" description="Helical" evidence="7">
    <location>
        <begin position="381"/>
        <end position="400"/>
    </location>
</feature>
<comment type="caution">
    <text evidence="9">The sequence shown here is derived from an EMBL/GenBank/DDBJ whole genome shotgun (WGS) entry which is preliminary data.</text>
</comment>
<gene>
    <name evidence="9" type="ORF">N7509_006382</name>
</gene>
<protein>
    <submittedName>
        <fullName evidence="9">Pantothenate transporter</fullName>
    </submittedName>
</protein>
<keyword evidence="5 7" id="KW-0472">Membrane</keyword>
<feature type="transmembrane region" description="Helical" evidence="7">
    <location>
        <begin position="185"/>
        <end position="205"/>
    </location>
</feature>
<evidence type="ECO:0000256" key="4">
    <source>
        <dbReference type="ARBA" id="ARBA00022989"/>
    </source>
</evidence>
<evidence type="ECO:0000313" key="9">
    <source>
        <dbReference type="EMBL" id="KAJ5398269.1"/>
    </source>
</evidence>
<evidence type="ECO:0000313" key="10">
    <source>
        <dbReference type="Proteomes" id="UP001147747"/>
    </source>
</evidence>
<reference evidence="9" key="2">
    <citation type="journal article" date="2023" name="IMA Fungus">
        <title>Comparative genomic study of the Penicillium genus elucidates a diverse pangenome and 15 lateral gene transfer events.</title>
        <authorList>
            <person name="Petersen C."/>
            <person name="Sorensen T."/>
            <person name="Nielsen M.R."/>
            <person name="Sondergaard T.E."/>
            <person name="Sorensen J.L."/>
            <person name="Fitzpatrick D.A."/>
            <person name="Frisvad J.C."/>
            <person name="Nielsen K.L."/>
        </authorList>
    </citation>
    <scope>NUCLEOTIDE SEQUENCE</scope>
    <source>
        <strain evidence="9">IBT 29677</strain>
    </source>
</reference>
<name>A0A9X0BB10_9EURO</name>
<feature type="transmembrane region" description="Helical" evidence="7">
    <location>
        <begin position="53"/>
        <end position="70"/>
    </location>
</feature>
<dbReference type="GeneID" id="81369999"/>
<evidence type="ECO:0000256" key="7">
    <source>
        <dbReference type="SAM" id="Phobius"/>
    </source>
</evidence>
<dbReference type="GO" id="GO:0022857">
    <property type="term" value="F:transmembrane transporter activity"/>
    <property type="evidence" value="ECO:0007669"/>
    <property type="project" value="InterPro"/>
</dbReference>
<evidence type="ECO:0000259" key="8">
    <source>
        <dbReference type="PROSITE" id="PS50850"/>
    </source>
</evidence>
<dbReference type="SUPFAM" id="SSF103473">
    <property type="entry name" value="MFS general substrate transporter"/>
    <property type="match status" value="1"/>
</dbReference>
<dbReference type="Proteomes" id="UP001147747">
    <property type="component" value="Unassembled WGS sequence"/>
</dbReference>
<dbReference type="FunFam" id="1.20.1250.20:FF:000064">
    <property type="entry name" value="MFS allantoate transporter"/>
    <property type="match status" value="1"/>
</dbReference>
<evidence type="ECO:0000256" key="6">
    <source>
        <dbReference type="ARBA" id="ARBA00037968"/>
    </source>
</evidence>
<feature type="transmembrane region" description="Helical" evidence="7">
    <location>
        <begin position="124"/>
        <end position="147"/>
    </location>
</feature>
<organism evidence="9 10">
    <name type="scientific">Penicillium cosmopolitanum</name>
    <dbReference type="NCBI Taxonomy" id="1131564"/>
    <lineage>
        <taxon>Eukaryota</taxon>
        <taxon>Fungi</taxon>
        <taxon>Dikarya</taxon>
        <taxon>Ascomycota</taxon>
        <taxon>Pezizomycotina</taxon>
        <taxon>Eurotiomycetes</taxon>
        <taxon>Eurotiomycetidae</taxon>
        <taxon>Eurotiales</taxon>
        <taxon>Aspergillaceae</taxon>
        <taxon>Penicillium</taxon>
    </lineage>
</organism>
<accession>A0A9X0BB10</accession>
<proteinExistence type="inferred from homology"/>
<feature type="transmembrane region" description="Helical" evidence="7">
    <location>
        <begin position="217"/>
        <end position="238"/>
    </location>
</feature>
<comment type="subcellular location">
    <subcellularLocation>
        <location evidence="1">Membrane</location>
        <topology evidence="1">Multi-pass membrane protein</topology>
    </subcellularLocation>
</comment>
<dbReference type="InterPro" id="IPR011701">
    <property type="entry name" value="MFS"/>
</dbReference>
<dbReference type="GO" id="GO:0016020">
    <property type="term" value="C:membrane"/>
    <property type="evidence" value="ECO:0007669"/>
    <property type="project" value="UniProtKB-SubCell"/>
</dbReference>
<sequence length="504" mass="56538">MAEKNNETGESRRISEVKQTLNQGQDDAIEILANDGDVFEYDDSEARMVRWKFDLILLPMMAMTYILSFMDKTALSEASIFGIQESNHLIGQQYSWANSIFYFGYLFAQYPSSILMQKLPIGKYFGIMIILWGVATTCTVASQNFAALAVCRFFLGAFETCISPVLTILVGQYWTRKEQPLRASIWWAGGAVGGFIADSITYAVSGGALKHSKYETWQIVFLVFGPVTIAWGFFLYFLMPTSPMTAWFLTERERKISVIRVAQNHTGIENRQYKLYQAKEALLDVQVWMLCAQAFLQCIPGGGLTAFSKLIIRGMGYSDRESVVMSMPSNAVQLASNVVAGTVSQLLPNSRCAMMISANAIVLIGSALVETLPTSKGLGAFYITFVNTVPYIMCMSLISSNIGGFTKKTTTGVMMFMSYSVGQIVAPQFFLTREAPRYPTGFRAFYVSVALMIVIEIAMIVYLWRRNIKKEREATSITNEASRFSFADFQDLTDKEHPDFRYVF</sequence>
<dbReference type="PROSITE" id="PS50850">
    <property type="entry name" value="MFS"/>
    <property type="match status" value="1"/>
</dbReference>
<keyword evidence="3 7" id="KW-0812">Transmembrane</keyword>
<evidence type="ECO:0000256" key="2">
    <source>
        <dbReference type="ARBA" id="ARBA00022448"/>
    </source>
</evidence>
<evidence type="ECO:0000256" key="3">
    <source>
        <dbReference type="ARBA" id="ARBA00022692"/>
    </source>
</evidence>
<dbReference type="PANTHER" id="PTHR43791:SF103">
    <property type="entry name" value="MAJOR FACILITATOR SUPERFAMILY (MFS) PROFILE DOMAIN-CONTAINING PROTEIN-RELATED"/>
    <property type="match status" value="1"/>
</dbReference>
<comment type="similarity">
    <text evidence="6">Belongs to the major facilitator superfamily. Allantoate permease family.</text>
</comment>
<dbReference type="RefSeq" id="XP_056490321.1">
    <property type="nucleotide sequence ID" value="XM_056631019.1"/>
</dbReference>
<keyword evidence="4 7" id="KW-1133">Transmembrane helix</keyword>